<protein>
    <submittedName>
        <fullName evidence="1">Uncharacterized protein</fullName>
    </submittedName>
</protein>
<dbReference type="HOGENOM" id="CLU_2279309_0_0_1"/>
<gene>
    <name evidence="1" type="ORF">HMPREF1624_00705</name>
</gene>
<sequence>MVSRARLGAASWWPTTASAWSKSSRTRALPVLGSWSQPCAQTPSGAHPSCLTAGSAQVGVFLNLSGGGGPDGLAMDVQGGLVVAQPSLGVLRLMECTSIVLY</sequence>
<organism evidence="1 2">
    <name type="scientific">Sporothrix schenckii (strain ATCC 58251 / de Perez 2211183)</name>
    <name type="common">Rose-picker's disease fungus</name>
    <dbReference type="NCBI Taxonomy" id="1391915"/>
    <lineage>
        <taxon>Eukaryota</taxon>
        <taxon>Fungi</taxon>
        <taxon>Dikarya</taxon>
        <taxon>Ascomycota</taxon>
        <taxon>Pezizomycotina</taxon>
        <taxon>Sordariomycetes</taxon>
        <taxon>Sordariomycetidae</taxon>
        <taxon>Ophiostomatales</taxon>
        <taxon>Ophiostomataceae</taxon>
        <taxon>Sporothrix</taxon>
    </lineage>
</organism>
<accession>U7Q5H5</accession>
<evidence type="ECO:0000313" key="1">
    <source>
        <dbReference type="EMBL" id="ERT02407.1"/>
    </source>
</evidence>
<dbReference type="Proteomes" id="UP000018087">
    <property type="component" value="Unassembled WGS sequence"/>
</dbReference>
<name>U7Q5H5_SPOS1</name>
<reference evidence="2" key="1">
    <citation type="journal article" date="2014" name="Genome Announc.">
        <title>Genome sequence of the pathogenic fungus Sporothrix schenckii (ATCC 58251).</title>
        <authorList>
            <person name="Cuomo C.A."/>
            <person name="Rodriguez-Del Valle N."/>
            <person name="Perez-Sanchez L."/>
            <person name="Abouelleil A."/>
            <person name="Goldberg J."/>
            <person name="Young S."/>
            <person name="Zeng Q."/>
            <person name="Birren B.W."/>
        </authorList>
    </citation>
    <scope>NUCLEOTIDE SEQUENCE [LARGE SCALE GENOMIC DNA]</scope>
    <source>
        <strain evidence="2">ATCC 58251 / de Perez 2211183</strain>
    </source>
</reference>
<keyword evidence="2" id="KW-1185">Reference proteome</keyword>
<dbReference type="OrthoDB" id="423498at2759"/>
<evidence type="ECO:0000313" key="2">
    <source>
        <dbReference type="Proteomes" id="UP000018087"/>
    </source>
</evidence>
<proteinExistence type="predicted"/>
<dbReference type="EMBL" id="KI440842">
    <property type="protein sequence ID" value="ERT02407.1"/>
    <property type="molecule type" value="Genomic_DNA"/>
</dbReference>
<dbReference type="AlphaFoldDB" id="U7Q5H5"/>